<dbReference type="PROSITE" id="PS51766">
    <property type="entry name" value="DOCKERIN"/>
    <property type="match status" value="1"/>
</dbReference>
<protein>
    <submittedName>
        <fullName evidence="4">FlgD immunoglobulin-like domain containing protein</fullName>
    </submittedName>
</protein>
<dbReference type="InterPro" id="IPR002105">
    <property type="entry name" value="Dockerin_1_rpt"/>
</dbReference>
<feature type="compositionally biased region" description="Basic and acidic residues" evidence="1">
    <location>
        <begin position="72"/>
        <end position="85"/>
    </location>
</feature>
<dbReference type="SUPFAM" id="SSF49384">
    <property type="entry name" value="Carbohydrate-binding domain"/>
    <property type="match status" value="1"/>
</dbReference>
<dbReference type="SUPFAM" id="SSF63446">
    <property type="entry name" value="Type I dockerin domain"/>
    <property type="match status" value="1"/>
</dbReference>
<feature type="chain" id="PRO_5041354792" evidence="2">
    <location>
        <begin position="21"/>
        <end position="1373"/>
    </location>
</feature>
<reference evidence="4" key="2">
    <citation type="journal article" date="2024" name="Antonie Van Leeuwenhoek">
        <title>Roseihalotalea indica gen. nov., sp. nov., a halophilic Bacteroidetes from mesopelagic Southwest Indian Ocean with higher carbohydrate metabolic potential.</title>
        <authorList>
            <person name="Chen B."/>
            <person name="Zhang M."/>
            <person name="Lin D."/>
            <person name="Ye J."/>
            <person name="Tang K."/>
        </authorList>
    </citation>
    <scope>NUCLEOTIDE SEQUENCE</scope>
    <source>
        <strain evidence="4">TK19036</strain>
    </source>
</reference>
<proteinExistence type="predicted"/>
<evidence type="ECO:0000256" key="1">
    <source>
        <dbReference type="SAM" id="MobiDB-lite"/>
    </source>
</evidence>
<evidence type="ECO:0000259" key="3">
    <source>
        <dbReference type="PROSITE" id="PS51766"/>
    </source>
</evidence>
<dbReference type="NCBIfam" id="TIGR04183">
    <property type="entry name" value="Por_Secre_tail"/>
    <property type="match status" value="1"/>
</dbReference>
<dbReference type="InterPro" id="IPR013783">
    <property type="entry name" value="Ig-like_fold"/>
</dbReference>
<dbReference type="CDD" id="cd14256">
    <property type="entry name" value="Dockerin_I"/>
    <property type="match status" value="1"/>
</dbReference>
<dbReference type="Gene3D" id="2.60.40.680">
    <property type="match status" value="2"/>
</dbReference>
<dbReference type="InterPro" id="IPR036439">
    <property type="entry name" value="Dockerin_dom_sf"/>
</dbReference>
<dbReference type="GO" id="GO:0000272">
    <property type="term" value="P:polysaccharide catabolic process"/>
    <property type="evidence" value="ECO:0007669"/>
    <property type="project" value="InterPro"/>
</dbReference>
<dbReference type="InterPro" id="IPR008965">
    <property type="entry name" value="CBM2/CBM3_carb-bd_dom_sf"/>
</dbReference>
<gene>
    <name evidence="4" type="ORF">K4G66_23550</name>
</gene>
<dbReference type="InterPro" id="IPR016134">
    <property type="entry name" value="Dockerin_dom"/>
</dbReference>
<organism evidence="4">
    <name type="scientific">Roseihalotalea indica</name>
    <dbReference type="NCBI Taxonomy" id="2867963"/>
    <lineage>
        <taxon>Bacteria</taxon>
        <taxon>Pseudomonadati</taxon>
        <taxon>Bacteroidota</taxon>
        <taxon>Cytophagia</taxon>
        <taxon>Cytophagales</taxon>
        <taxon>Catalimonadaceae</taxon>
        <taxon>Roseihalotalea</taxon>
    </lineage>
</organism>
<sequence>MKAFTTILLIALLGCSSGWAQTAVPKKIMTPVRADTSAALREMSQRLTPRMTPPKQSEQTIEVPMRPSPLRDQNKARTGGKDAVKPDPAWQQAQGRLNLGTSINFEGLSDLDNENVNGFRLVPPDPNGDVGPNHYVQMINTLFAVYDKAGNQLLGPLPNNALWAGFGGPCEFDNDGDPIVLYDPLADRWLLTQFTRTSGFSICLACSETPDPTGAYYRYEFPFDDFPDYPKYGVWPDAYYATFRVFGEDFDMVAAALEREKMLVGDSSAQIVLFSISDALAPTLIDGVLPVDLDGPPPPEGTPGLFLGHQDDAFTGAEEDRLVLFELSVDWDNLSNTTFDGPTFLPTDSFDIDISFVPQPDPGEPLTSLSEFMMYRLAFRNFGTHMSMVTNHTVDVGDFDNHAGIRWYELRNEGSGWDIFQQGTYAPTADHRWMGSIAMDGAGNIALGYSVTNNSLFPSIRYTGRTANALLGEMNIFEQSIIEGTGAQLESFNRWGDYTMMAVDPTDEATFWFTNEYYDETSEFNFKTRIAAFDLEPLPGAQIQVLPLNVDFGLTPVGEVTGPITISMSNVGDEDLIITDISDPGPDFSLSNVPSLPLTIPSFSTESFEVIFNPTTGGNTSAVISINSNDADDPVIEVVLEGEGIDFTAADALIWDPTATITSQQVVEQAASNKQDELTETEARDLLENQAVSTNEIADALNANGVSSVILTTASLPSPIPSNLRYLFVVLGQFPANFVILDDRPEALTIIDYINNGGNVYMEGGDTWFYDPQNGGYDFNTTFGIEPVNDGASEGELMRILGSNIAEGIDLDYNIGTDSYPDHINPTGTGFLIHTNINDSTFNCGVANSPEMADSLAEGRTVGVSFEFGQLIDGDSSNTKAALMSRYLDFFDNGYAEAGIVAEVVCPGQIFQGCPVSLDIQIDVSESPELLGSFTGSLMWDPDLLEYVGDSGIQSDFIGLVNDQNADDGRLVFNGAKPSGAEGQVQIITVEFNVIGDLDDSGMLDLEFSAMNAALTFVDLLPDVAVNDCSFTINESTFLLGDLNGDQLVNSADALICLSYDAGIDIPEEFEARINAGLGDVNGDMVTNSADCLIILTYDVGTPVPYPVGEPVCPKSDIPIAQLQRTYFTASLGAGGQVTATAEPVNNNVGYGNYIEVPVVVTMQEVKEQLGSFTATLEWDPEVLQFEGFTGGSSNGFSSPVVNTAQAGGGKIIFAHAQVRDTEASVNVLNVKFKAIGEIGAASQLDVNLQTLTAQNNFYDLLPLWKSDPEQYEAKLTVTPEGFGLGQNFPNPFSPETEINYQLPESGNINLSVYTISGQLVRVLINREATAGSYTTTWDGRNHDGEKVGFGTYILRMVSGDFVVDRKMIYQRE</sequence>
<dbReference type="Gene3D" id="1.10.1330.10">
    <property type="entry name" value="Dockerin domain"/>
    <property type="match status" value="1"/>
</dbReference>
<feature type="domain" description="Dockerin" evidence="3">
    <location>
        <begin position="1036"/>
        <end position="1108"/>
    </location>
</feature>
<keyword evidence="2" id="KW-0732">Signal</keyword>
<dbReference type="InterPro" id="IPR026444">
    <property type="entry name" value="Secre_tail"/>
</dbReference>
<dbReference type="GO" id="GO:0004553">
    <property type="term" value="F:hydrolase activity, hydrolyzing O-glycosyl compounds"/>
    <property type="evidence" value="ECO:0007669"/>
    <property type="project" value="InterPro"/>
</dbReference>
<dbReference type="EMBL" id="CP120682">
    <property type="protein sequence ID" value="WKN35354.1"/>
    <property type="molecule type" value="Genomic_DNA"/>
</dbReference>
<reference evidence="4" key="1">
    <citation type="journal article" date="2023" name="Comput. Struct. Biotechnol. J.">
        <title>Discovery of a novel marine Bacteroidetes with a rich repertoire of carbohydrate-active enzymes.</title>
        <authorList>
            <person name="Chen B."/>
            <person name="Liu G."/>
            <person name="Chen Q."/>
            <person name="Wang H."/>
            <person name="Liu L."/>
            <person name="Tang K."/>
        </authorList>
    </citation>
    <scope>NUCLEOTIDE SEQUENCE</scope>
    <source>
        <strain evidence="4">TK19036</strain>
    </source>
</reference>
<evidence type="ECO:0000256" key="2">
    <source>
        <dbReference type="SAM" id="SignalP"/>
    </source>
</evidence>
<feature type="region of interest" description="Disordered" evidence="1">
    <location>
        <begin position="46"/>
        <end position="87"/>
    </location>
</feature>
<dbReference type="Pfam" id="PF00404">
    <property type="entry name" value="Dockerin_1"/>
    <property type="match status" value="1"/>
</dbReference>
<dbReference type="PROSITE" id="PS51257">
    <property type="entry name" value="PROKAR_LIPOPROTEIN"/>
    <property type="match status" value="1"/>
</dbReference>
<accession>A0AA49GQE4</accession>
<dbReference type="Pfam" id="PF13860">
    <property type="entry name" value="FlgD_ig"/>
    <property type="match status" value="1"/>
</dbReference>
<dbReference type="GO" id="GO:0030246">
    <property type="term" value="F:carbohydrate binding"/>
    <property type="evidence" value="ECO:0007669"/>
    <property type="project" value="InterPro"/>
</dbReference>
<feature type="signal peptide" evidence="2">
    <location>
        <begin position="1"/>
        <end position="20"/>
    </location>
</feature>
<dbReference type="Gene3D" id="2.60.40.4070">
    <property type="match status" value="1"/>
</dbReference>
<dbReference type="InterPro" id="IPR025965">
    <property type="entry name" value="FlgD/Vpr_Ig-like"/>
</dbReference>
<evidence type="ECO:0000313" key="4">
    <source>
        <dbReference type="EMBL" id="WKN35354.1"/>
    </source>
</evidence>
<name>A0AA49GQE4_9BACT</name>
<dbReference type="Gene3D" id="2.60.40.10">
    <property type="entry name" value="Immunoglobulins"/>
    <property type="match status" value="1"/>
</dbReference>